<feature type="non-terminal residue" evidence="1">
    <location>
        <position position="1"/>
    </location>
</feature>
<sequence>AYMGGSNGDAFMGGMGNVGGMGSSSSYYAYGGQGQTGPVDMQFGFDPTSNPRAMNIGMQAPGFDPMALGVFPPGGMS</sequence>
<comment type="caution">
    <text evidence="1">The sequence shown here is derived from an EMBL/GenBank/DDBJ whole genome shotgun (WGS) entry which is preliminary data.</text>
</comment>
<evidence type="ECO:0000313" key="2">
    <source>
        <dbReference type="Proteomes" id="UP001143981"/>
    </source>
</evidence>
<name>A0A9W7Y3K2_9FUNG</name>
<keyword evidence="2" id="KW-1185">Reference proteome</keyword>
<proteinExistence type="predicted"/>
<reference evidence="1" key="1">
    <citation type="submission" date="2022-07" db="EMBL/GenBank/DDBJ databases">
        <title>Phylogenomic reconstructions and comparative analyses of Kickxellomycotina fungi.</title>
        <authorList>
            <person name="Reynolds N.K."/>
            <person name="Stajich J.E."/>
            <person name="Barry K."/>
            <person name="Grigoriev I.V."/>
            <person name="Crous P."/>
            <person name="Smith M.E."/>
        </authorList>
    </citation>
    <scope>NUCLEOTIDE SEQUENCE</scope>
    <source>
        <strain evidence="1">BCRC 34381</strain>
    </source>
</reference>
<gene>
    <name evidence="1" type="ORF">LPJ61_005747</name>
</gene>
<organism evidence="1 2">
    <name type="scientific">Coemansia biformis</name>
    <dbReference type="NCBI Taxonomy" id="1286918"/>
    <lineage>
        <taxon>Eukaryota</taxon>
        <taxon>Fungi</taxon>
        <taxon>Fungi incertae sedis</taxon>
        <taxon>Zoopagomycota</taxon>
        <taxon>Kickxellomycotina</taxon>
        <taxon>Kickxellomycetes</taxon>
        <taxon>Kickxellales</taxon>
        <taxon>Kickxellaceae</taxon>
        <taxon>Coemansia</taxon>
    </lineage>
</organism>
<accession>A0A9W7Y3K2</accession>
<protein>
    <submittedName>
        <fullName evidence="1">Uncharacterized protein</fullName>
    </submittedName>
</protein>
<dbReference type="EMBL" id="JANBOI010002124">
    <property type="protein sequence ID" value="KAJ1724341.1"/>
    <property type="molecule type" value="Genomic_DNA"/>
</dbReference>
<evidence type="ECO:0000313" key="1">
    <source>
        <dbReference type="EMBL" id="KAJ1724341.1"/>
    </source>
</evidence>
<dbReference type="Proteomes" id="UP001143981">
    <property type="component" value="Unassembled WGS sequence"/>
</dbReference>
<dbReference type="AlphaFoldDB" id="A0A9W7Y3K2"/>